<gene>
    <name evidence="2" type="ORF">HELGO_WM1384</name>
</gene>
<dbReference type="AlphaFoldDB" id="A0A6S6THY3"/>
<evidence type="ECO:0000313" key="2">
    <source>
        <dbReference type="EMBL" id="CAA6817817.1"/>
    </source>
</evidence>
<proteinExistence type="predicted"/>
<evidence type="ECO:0000256" key="1">
    <source>
        <dbReference type="SAM" id="SignalP"/>
    </source>
</evidence>
<protein>
    <submittedName>
        <fullName evidence="2">Uncharacterized protein</fullName>
    </submittedName>
</protein>
<sequence length="154" mass="17636">MMNIKKGLLLLLTPLAIYAGSSDAIIECKSGTGRTSLKFLDQDIQGHFQGGTFIIDKKSIKYHPQNNYETNKDFPYSWMNVNMKEGVYSLVYNDNKGTVLKFYALPKSMKKKKKEGFEAYYNFNAIIDRTSTDPRSSSFLNKQIWLGCSLRYSI</sequence>
<accession>A0A6S6THY3</accession>
<feature type="signal peptide" evidence="1">
    <location>
        <begin position="1"/>
        <end position="24"/>
    </location>
</feature>
<dbReference type="EMBL" id="CACVAP010000086">
    <property type="protein sequence ID" value="CAA6817817.1"/>
    <property type="molecule type" value="Genomic_DNA"/>
</dbReference>
<organism evidence="2">
    <name type="scientific">uncultured Sulfurovum sp</name>
    <dbReference type="NCBI Taxonomy" id="269237"/>
    <lineage>
        <taxon>Bacteria</taxon>
        <taxon>Pseudomonadati</taxon>
        <taxon>Campylobacterota</taxon>
        <taxon>Epsilonproteobacteria</taxon>
        <taxon>Campylobacterales</taxon>
        <taxon>Sulfurovaceae</taxon>
        <taxon>Sulfurovum</taxon>
        <taxon>environmental samples</taxon>
    </lineage>
</organism>
<name>A0A6S6THY3_9BACT</name>
<keyword evidence="1" id="KW-0732">Signal</keyword>
<feature type="chain" id="PRO_5027725508" evidence="1">
    <location>
        <begin position="25"/>
        <end position="154"/>
    </location>
</feature>
<reference evidence="2" key="1">
    <citation type="submission" date="2020-01" db="EMBL/GenBank/DDBJ databases">
        <authorList>
            <person name="Meier V. D."/>
            <person name="Meier V D."/>
        </authorList>
    </citation>
    <scope>NUCLEOTIDE SEQUENCE</scope>
    <source>
        <strain evidence="2">HLG_WM_MAG_06</strain>
    </source>
</reference>